<dbReference type="Proteomes" id="UP001274896">
    <property type="component" value="Unassembled WGS sequence"/>
</dbReference>
<evidence type="ECO:0000313" key="3">
    <source>
        <dbReference type="Proteomes" id="UP001274896"/>
    </source>
</evidence>
<dbReference type="InterPro" id="IPR010506">
    <property type="entry name" value="DMAP1-bd"/>
</dbReference>
<gene>
    <name evidence="2" type="ORF">QTP70_006122</name>
</gene>
<comment type="caution">
    <text evidence="2">The sequence shown here is derived from an EMBL/GenBank/DDBJ whole genome shotgun (WGS) entry which is preliminary data.</text>
</comment>
<protein>
    <recommendedName>
        <fullName evidence="1">DMAP1-binding domain-containing protein</fullName>
    </recommendedName>
</protein>
<keyword evidence="3" id="KW-1185">Reference proteome</keyword>
<feature type="domain" description="DMAP1-binding" evidence="1">
    <location>
        <begin position="20"/>
        <end position="45"/>
    </location>
</feature>
<accession>A0AAE0R445</accession>
<evidence type="ECO:0000313" key="2">
    <source>
        <dbReference type="EMBL" id="KAK3542867.1"/>
    </source>
</evidence>
<dbReference type="Pfam" id="PF06464">
    <property type="entry name" value="DMAP_binding"/>
    <property type="match status" value="1"/>
</dbReference>
<organism evidence="2 3">
    <name type="scientific">Hemibagrus guttatus</name>
    <dbReference type="NCBI Taxonomy" id="175788"/>
    <lineage>
        <taxon>Eukaryota</taxon>
        <taxon>Metazoa</taxon>
        <taxon>Chordata</taxon>
        <taxon>Craniata</taxon>
        <taxon>Vertebrata</taxon>
        <taxon>Euteleostomi</taxon>
        <taxon>Actinopterygii</taxon>
        <taxon>Neopterygii</taxon>
        <taxon>Teleostei</taxon>
        <taxon>Ostariophysi</taxon>
        <taxon>Siluriformes</taxon>
        <taxon>Bagridae</taxon>
        <taxon>Hemibagrus</taxon>
    </lineage>
</organism>
<evidence type="ECO:0000259" key="1">
    <source>
        <dbReference type="Pfam" id="PF06464"/>
    </source>
</evidence>
<name>A0AAE0R445_9TELE</name>
<sequence>MPSPTLFHEEREMRTWFPPHGDITQKGYEKKRGKLLAPYIPQIQDCLSDLEARTDRIRMRTDVICIAEQKSS</sequence>
<dbReference type="EMBL" id="JAUCMX010000006">
    <property type="protein sequence ID" value="KAK3542867.1"/>
    <property type="molecule type" value="Genomic_DNA"/>
</dbReference>
<dbReference type="AlphaFoldDB" id="A0AAE0R445"/>
<proteinExistence type="predicted"/>
<reference evidence="2" key="1">
    <citation type="submission" date="2023-06" db="EMBL/GenBank/DDBJ databases">
        <title>Male Hemibagrus guttatus genome.</title>
        <authorList>
            <person name="Bian C."/>
        </authorList>
    </citation>
    <scope>NUCLEOTIDE SEQUENCE</scope>
    <source>
        <strain evidence="2">Male_cb2023</strain>
        <tissue evidence="2">Muscle</tissue>
    </source>
</reference>